<gene>
    <name evidence="7" type="primary">Otof</name>
    <name evidence="7" type="ORF">TNIN_202781</name>
</gene>
<organism evidence="7 8">
    <name type="scientific">Trichonephila inaurata madagascariensis</name>
    <dbReference type="NCBI Taxonomy" id="2747483"/>
    <lineage>
        <taxon>Eukaryota</taxon>
        <taxon>Metazoa</taxon>
        <taxon>Ecdysozoa</taxon>
        <taxon>Arthropoda</taxon>
        <taxon>Chelicerata</taxon>
        <taxon>Arachnida</taxon>
        <taxon>Araneae</taxon>
        <taxon>Araneomorphae</taxon>
        <taxon>Entelegynae</taxon>
        <taxon>Araneoidea</taxon>
        <taxon>Nephilidae</taxon>
        <taxon>Trichonephila</taxon>
        <taxon>Trichonephila inaurata</taxon>
    </lineage>
</organism>
<dbReference type="PANTHER" id="PTHR12546:SF60">
    <property type="entry name" value="MISFIRE, ISOFORM F"/>
    <property type="match status" value="1"/>
</dbReference>
<evidence type="ECO:0000256" key="6">
    <source>
        <dbReference type="SAM" id="MobiDB-lite"/>
    </source>
</evidence>
<comment type="caution">
    <text evidence="7">The sequence shown here is derived from an EMBL/GenBank/DDBJ whole genome shotgun (WGS) entry which is preliminary data.</text>
</comment>
<feature type="region of interest" description="Disordered" evidence="6">
    <location>
        <begin position="171"/>
        <end position="229"/>
    </location>
</feature>
<dbReference type="EMBL" id="BMAV01010516">
    <property type="protein sequence ID" value="GFY55694.1"/>
    <property type="molecule type" value="Genomic_DNA"/>
</dbReference>
<dbReference type="PANTHER" id="PTHR12546">
    <property type="entry name" value="FER-1-LIKE"/>
    <property type="match status" value="1"/>
</dbReference>
<protein>
    <submittedName>
        <fullName evidence="7">Otoferlin</fullName>
    </submittedName>
</protein>
<keyword evidence="3" id="KW-0677">Repeat</keyword>
<keyword evidence="5" id="KW-0472">Membrane</keyword>
<dbReference type="GO" id="GO:0016020">
    <property type="term" value="C:membrane"/>
    <property type="evidence" value="ECO:0007669"/>
    <property type="project" value="UniProtKB-SubCell"/>
</dbReference>
<reference evidence="7" key="1">
    <citation type="submission" date="2020-08" db="EMBL/GenBank/DDBJ databases">
        <title>Multicomponent nature underlies the extraordinary mechanical properties of spider dragline silk.</title>
        <authorList>
            <person name="Kono N."/>
            <person name="Nakamura H."/>
            <person name="Mori M."/>
            <person name="Yoshida Y."/>
            <person name="Ohtoshi R."/>
            <person name="Malay A.D."/>
            <person name="Moran D.A.P."/>
            <person name="Tomita M."/>
            <person name="Numata K."/>
            <person name="Arakawa K."/>
        </authorList>
    </citation>
    <scope>NUCLEOTIDE SEQUENCE</scope>
</reference>
<dbReference type="OrthoDB" id="6429073at2759"/>
<dbReference type="AlphaFoldDB" id="A0A8X6XNI4"/>
<dbReference type="Proteomes" id="UP000886998">
    <property type="component" value="Unassembled WGS sequence"/>
</dbReference>
<evidence type="ECO:0000256" key="1">
    <source>
        <dbReference type="ARBA" id="ARBA00004370"/>
    </source>
</evidence>
<dbReference type="InterPro" id="IPR037721">
    <property type="entry name" value="Ferlin"/>
</dbReference>
<keyword evidence="4" id="KW-1133">Transmembrane helix</keyword>
<keyword evidence="8" id="KW-1185">Reference proteome</keyword>
<evidence type="ECO:0000256" key="5">
    <source>
        <dbReference type="ARBA" id="ARBA00023136"/>
    </source>
</evidence>
<proteinExistence type="predicted"/>
<name>A0A8X6XNI4_9ARAC</name>
<sequence>MYPIFPNHTKLKKRTKFFSTPVKHFDVELPDQEMYCPPLTIRVMDCRSFGRFTLVGTHVINSLQKYVFRPLTKKESNMSRYSSNQMLMVQTDDVIIDIDGASPMAPKETLIILDFGGKQKKDQKTEANKKKKAQTEEESIDDDEENKDWWTRYFASYEAMIKEKSQVTTDSQSSLGAANGDANVCSDDGEELSLKETRKVEKEIQRLENQHQPPQHQKRTLKGHPQLFD</sequence>
<feature type="compositionally biased region" description="Basic and acidic residues" evidence="6">
    <location>
        <begin position="192"/>
        <end position="209"/>
    </location>
</feature>
<evidence type="ECO:0000256" key="3">
    <source>
        <dbReference type="ARBA" id="ARBA00022737"/>
    </source>
</evidence>
<comment type="subcellular location">
    <subcellularLocation>
        <location evidence="1">Membrane</location>
    </subcellularLocation>
</comment>
<evidence type="ECO:0000313" key="8">
    <source>
        <dbReference type="Proteomes" id="UP000886998"/>
    </source>
</evidence>
<evidence type="ECO:0000313" key="7">
    <source>
        <dbReference type="EMBL" id="GFY55694.1"/>
    </source>
</evidence>
<evidence type="ECO:0000256" key="4">
    <source>
        <dbReference type="ARBA" id="ARBA00022989"/>
    </source>
</evidence>
<evidence type="ECO:0000256" key="2">
    <source>
        <dbReference type="ARBA" id="ARBA00022692"/>
    </source>
</evidence>
<accession>A0A8X6XNI4</accession>
<feature type="region of interest" description="Disordered" evidence="6">
    <location>
        <begin position="121"/>
        <end position="142"/>
    </location>
</feature>
<keyword evidence="2" id="KW-0812">Transmembrane</keyword>
<dbReference type="GO" id="GO:0007009">
    <property type="term" value="P:plasma membrane organization"/>
    <property type="evidence" value="ECO:0007669"/>
    <property type="project" value="TreeGrafter"/>
</dbReference>